<sequence length="41" mass="4725">MDSEMRIPLAKPYFSDEEIKAVTEVLRSGWLVQGPRVAEFE</sequence>
<dbReference type="SUPFAM" id="SSF53383">
    <property type="entry name" value="PLP-dependent transferases"/>
    <property type="match status" value="1"/>
</dbReference>
<dbReference type="AlphaFoldDB" id="X1SUG3"/>
<dbReference type="InterPro" id="IPR000653">
    <property type="entry name" value="DegT/StrS_aminotransferase"/>
</dbReference>
<evidence type="ECO:0000313" key="1">
    <source>
        <dbReference type="EMBL" id="GAI96588.1"/>
    </source>
</evidence>
<name>X1SUG3_9ZZZZ</name>
<protein>
    <recommendedName>
        <fullName evidence="2">DegT/DnrJ/EryC1/StrS aminotransferase</fullName>
    </recommendedName>
</protein>
<dbReference type="EMBL" id="BARW01019550">
    <property type="protein sequence ID" value="GAI96588.1"/>
    <property type="molecule type" value="Genomic_DNA"/>
</dbReference>
<organism evidence="1">
    <name type="scientific">marine sediment metagenome</name>
    <dbReference type="NCBI Taxonomy" id="412755"/>
    <lineage>
        <taxon>unclassified sequences</taxon>
        <taxon>metagenomes</taxon>
        <taxon>ecological metagenomes</taxon>
    </lineage>
</organism>
<dbReference type="InterPro" id="IPR015421">
    <property type="entry name" value="PyrdxlP-dep_Trfase_major"/>
</dbReference>
<gene>
    <name evidence="1" type="ORF">S12H4_33201</name>
</gene>
<reference evidence="1" key="1">
    <citation type="journal article" date="2014" name="Front. Microbiol.">
        <title>High frequency of phylogenetically diverse reductive dehalogenase-homologous genes in deep subseafloor sedimentary metagenomes.</title>
        <authorList>
            <person name="Kawai M."/>
            <person name="Futagami T."/>
            <person name="Toyoda A."/>
            <person name="Takaki Y."/>
            <person name="Nishi S."/>
            <person name="Hori S."/>
            <person name="Arai W."/>
            <person name="Tsubouchi T."/>
            <person name="Morono Y."/>
            <person name="Uchiyama I."/>
            <person name="Ito T."/>
            <person name="Fujiyama A."/>
            <person name="Inagaki F."/>
            <person name="Takami H."/>
        </authorList>
    </citation>
    <scope>NUCLEOTIDE SEQUENCE</scope>
    <source>
        <strain evidence="1">Expedition CK06-06</strain>
    </source>
</reference>
<accession>X1SUG3</accession>
<dbReference type="Gene3D" id="3.40.640.10">
    <property type="entry name" value="Type I PLP-dependent aspartate aminotransferase-like (Major domain)"/>
    <property type="match status" value="1"/>
</dbReference>
<dbReference type="InterPro" id="IPR015424">
    <property type="entry name" value="PyrdxlP-dep_Trfase"/>
</dbReference>
<dbReference type="Pfam" id="PF01041">
    <property type="entry name" value="DegT_DnrJ_EryC1"/>
    <property type="match status" value="1"/>
</dbReference>
<proteinExistence type="predicted"/>
<evidence type="ECO:0008006" key="2">
    <source>
        <dbReference type="Google" id="ProtNLM"/>
    </source>
</evidence>
<comment type="caution">
    <text evidence="1">The sequence shown here is derived from an EMBL/GenBank/DDBJ whole genome shotgun (WGS) entry which is preliminary data.</text>
</comment>
<feature type="non-terminal residue" evidence="1">
    <location>
        <position position="41"/>
    </location>
</feature>